<comment type="similarity">
    <text evidence="1">Belongs to the PhzF family.</text>
</comment>
<comment type="caution">
    <text evidence="3">The sequence shown here is derived from an EMBL/GenBank/DDBJ whole genome shotgun (WGS) entry which is preliminary data.</text>
</comment>
<dbReference type="Pfam" id="PF02567">
    <property type="entry name" value="PhzC-PhzF"/>
    <property type="match status" value="1"/>
</dbReference>
<organism evidence="3 4">
    <name type="scientific">Alkalimonas mucilaginosa</name>
    <dbReference type="NCBI Taxonomy" id="3057676"/>
    <lineage>
        <taxon>Bacteria</taxon>
        <taxon>Pseudomonadati</taxon>
        <taxon>Pseudomonadota</taxon>
        <taxon>Gammaproteobacteria</taxon>
        <taxon>Alkalimonas</taxon>
    </lineage>
</organism>
<dbReference type="Gene3D" id="3.10.310.10">
    <property type="entry name" value="Diaminopimelate Epimerase, Chain A, domain 1"/>
    <property type="match status" value="2"/>
</dbReference>
<dbReference type="RefSeq" id="WP_330088284.1">
    <property type="nucleotide sequence ID" value="NZ_JAUGZK010000008.1"/>
</dbReference>
<gene>
    <name evidence="3" type="ORF">QWF21_11940</name>
</gene>
<dbReference type="NCBIfam" id="TIGR00654">
    <property type="entry name" value="PhzF_family"/>
    <property type="match status" value="1"/>
</dbReference>
<evidence type="ECO:0000313" key="4">
    <source>
        <dbReference type="Proteomes" id="UP001339167"/>
    </source>
</evidence>
<evidence type="ECO:0000256" key="1">
    <source>
        <dbReference type="ARBA" id="ARBA00008270"/>
    </source>
</evidence>
<accession>A0ABU7JH33</accession>
<dbReference type="PANTHER" id="PTHR13774:SF17">
    <property type="entry name" value="PHENAZINE BIOSYNTHESIS-LIKE DOMAIN-CONTAINING PROTEIN"/>
    <property type="match status" value="1"/>
</dbReference>
<dbReference type="Proteomes" id="UP001339167">
    <property type="component" value="Unassembled WGS sequence"/>
</dbReference>
<protein>
    <submittedName>
        <fullName evidence="3">PhzF family phenazine biosynthesis protein</fullName>
    </submittedName>
</protein>
<proteinExistence type="inferred from homology"/>
<evidence type="ECO:0000313" key="3">
    <source>
        <dbReference type="EMBL" id="MEE2024960.1"/>
    </source>
</evidence>
<dbReference type="SUPFAM" id="SSF54506">
    <property type="entry name" value="Diaminopimelate epimerase-like"/>
    <property type="match status" value="1"/>
</dbReference>
<keyword evidence="4" id="KW-1185">Reference proteome</keyword>
<reference evidence="3 4" key="1">
    <citation type="submission" date="2023-06" db="EMBL/GenBank/DDBJ databases">
        <title>Alkalimonas sp., MEB004 an alkaliphilic bacterium isolated from Lonar Lake, India.</title>
        <authorList>
            <person name="Joshi A."/>
            <person name="Thite S."/>
        </authorList>
    </citation>
    <scope>NUCLEOTIDE SEQUENCE [LARGE SCALE GENOMIC DNA]</scope>
    <source>
        <strain evidence="3 4">MEB004</strain>
    </source>
</reference>
<dbReference type="PANTHER" id="PTHR13774">
    <property type="entry name" value="PHENAZINE BIOSYNTHESIS PROTEIN"/>
    <property type="match status" value="1"/>
</dbReference>
<dbReference type="PIRSF" id="PIRSF016184">
    <property type="entry name" value="PhzC_PhzF"/>
    <property type="match status" value="1"/>
</dbReference>
<name>A0ABU7JH33_9GAMM</name>
<sequence>MKLQMFQVDAFTEQVFGGNPAAVCPLTNWLDDALLQRIAEENNLSETAFFVPAGDGYQLRWFTPEEEVDLCGHATLAAAHVLYSQLGFHQPELVFSTRSGLLRVTRTDKGYQLDFPASMPQPVSAPAELLAGLGKAPVEVLAAFDYIAVYPTADEIKALAPNFEQLKKLGLRGVVATAPASGKDKDVDFVSRCFFPKLRVNEDPVTGSAHCELTPYWAHKLGKQQLSAYQLSKRGGALRCELKGDRVQLTGNAVDYMMGEIYI</sequence>
<dbReference type="InterPro" id="IPR003719">
    <property type="entry name" value="Phenazine_PhzF-like"/>
</dbReference>
<keyword evidence="2" id="KW-0413">Isomerase</keyword>
<evidence type="ECO:0000256" key="2">
    <source>
        <dbReference type="ARBA" id="ARBA00023235"/>
    </source>
</evidence>
<dbReference type="EMBL" id="JAUGZK010000008">
    <property type="protein sequence ID" value="MEE2024960.1"/>
    <property type="molecule type" value="Genomic_DNA"/>
</dbReference>